<proteinExistence type="predicted"/>
<dbReference type="RefSeq" id="WP_377516723.1">
    <property type="nucleotide sequence ID" value="NZ_JBHSVR010000006.1"/>
</dbReference>
<gene>
    <name evidence="1" type="ORF">ACFQBM_21650</name>
</gene>
<name>A0ABW1YTJ1_9GAMM</name>
<keyword evidence="2" id="KW-1185">Reference proteome</keyword>
<organism evidence="1 2">
    <name type="scientific">Microbulbifer taiwanensis</name>
    <dbReference type="NCBI Taxonomy" id="986746"/>
    <lineage>
        <taxon>Bacteria</taxon>
        <taxon>Pseudomonadati</taxon>
        <taxon>Pseudomonadota</taxon>
        <taxon>Gammaproteobacteria</taxon>
        <taxon>Cellvibrionales</taxon>
        <taxon>Microbulbiferaceae</taxon>
        <taxon>Microbulbifer</taxon>
    </lineage>
</organism>
<sequence>MQTSTDRNLNFDFVRRQVEQPPAWASEVLLSWEEAYPQEKHAFLQSHYWTETGSINVFRVVGTDHWDYQGKSWLDFLTGGKRMQRNLQALLDNPSYYLQPTERRPAIHYNTLDGLSFYVGSDGNHRTCIARFFLAEQQKSQLHDVTLNHYQVNDASTAFTGNFGNCSCYRATCANPSGACAVGPGRYCWLEDGYLPDHIELVEPQDPGGNISERSPDREQLIDLMRGKPSEEQSRGWKTKLKWLIFRLSSQSDLHRYSGQLRSAIHAAGTPAVSPPRTPCSRTQACRGSLSSVAMKVMMFIVT</sequence>
<evidence type="ECO:0000313" key="2">
    <source>
        <dbReference type="Proteomes" id="UP001596425"/>
    </source>
</evidence>
<evidence type="ECO:0000313" key="1">
    <source>
        <dbReference type="EMBL" id="MFC6635876.1"/>
    </source>
</evidence>
<protein>
    <submittedName>
        <fullName evidence="1">Uncharacterized protein</fullName>
    </submittedName>
</protein>
<comment type="caution">
    <text evidence="1">The sequence shown here is derived from an EMBL/GenBank/DDBJ whole genome shotgun (WGS) entry which is preliminary data.</text>
</comment>
<accession>A0ABW1YTJ1</accession>
<dbReference type="EMBL" id="JBHSVR010000006">
    <property type="protein sequence ID" value="MFC6635876.1"/>
    <property type="molecule type" value="Genomic_DNA"/>
</dbReference>
<reference evidence="2" key="1">
    <citation type="journal article" date="2019" name="Int. J. Syst. Evol. Microbiol.">
        <title>The Global Catalogue of Microorganisms (GCM) 10K type strain sequencing project: providing services to taxonomists for standard genome sequencing and annotation.</title>
        <authorList>
            <consortium name="The Broad Institute Genomics Platform"/>
            <consortium name="The Broad Institute Genome Sequencing Center for Infectious Disease"/>
            <person name="Wu L."/>
            <person name="Ma J."/>
        </authorList>
    </citation>
    <scope>NUCLEOTIDE SEQUENCE [LARGE SCALE GENOMIC DNA]</scope>
    <source>
        <strain evidence="2">CGMCC 1.13718</strain>
    </source>
</reference>
<dbReference type="Proteomes" id="UP001596425">
    <property type="component" value="Unassembled WGS sequence"/>
</dbReference>